<sequence length="355" mass="41675">MRTLIKKNKAVFTGLFFYNLIIAFLTPYILPERYFNDTVIIVFDKGHEIGWLGSYPFAIMFYKLTGLRHLPFFLIALIQFPIVTYILYKIGVPFNFHKLNVKNILVYIALLLLGIYMSMPTKEFITFLMFCTIPFIFQSNRKPLFKIIFSLFLIACFSFFRPYYLLMPILAVGMYLVSFIKFENKTFSTIFYGLLIAIFLSLSHGVIKGEYISKQTRENYVTNANKNSINTAIVSPISQDTWYGEAFGIVYGFMAVNVPVVEAIKHILSPQVLAFVIWQLLIFYILFVRFSRCLKNRKQYQFELWTLLILFAYFIVQGIFEPDLGTSIRHKIGLFPLIYFALYYEDFRKDIRQSI</sequence>
<name>A0A1H5SRD3_9FLAO</name>
<feature type="transmembrane region" description="Helical" evidence="1">
    <location>
        <begin position="100"/>
        <end position="118"/>
    </location>
</feature>
<evidence type="ECO:0000313" key="2">
    <source>
        <dbReference type="EMBL" id="SEF52401.1"/>
    </source>
</evidence>
<dbReference type="AlphaFoldDB" id="A0A1H5SRD3"/>
<proteinExistence type="predicted"/>
<accession>A0A1H5SRD3</accession>
<keyword evidence="1" id="KW-1133">Transmembrane helix</keyword>
<organism evidence="2 3">
    <name type="scientific">Flavobacterium urumqiense</name>
    <dbReference type="NCBI Taxonomy" id="935224"/>
    <lineage>
        <taxon>Bacteria</taxon>
        <taxon>Pseudomonadati</taxon>
        <taxon>Bacteroidota</taxon>
        <taxon>Flavobacteriia</taxon>
        <taxon>Flavobacteriales</taxon>
        <taxon>Flavobacteriaceae</taxon>
        <taxon>Flavobacterium</taxon>
    </lineage>
</organism>
<feature type="transmembrane region" description="Helical" evidence="1">
    <location>
        <begin position="12"/>
        <end position="30"/>
    </location>
</feature>
<gene>
    <name evidence="2" type="ORF">SAMN04488130_101386</name>
</gene>
<keyword evidence="3" id="KW-1185">Reference proteome</keyword>
<dbReference type="Proteomes" id="UP000236737">
    <property type="component" value="Unassembled WGS sequence"/>
</dbReference>
<evidence type="ECO:0000313" key="3">
    <source>
        <dbReference type="Proteomes" id="UP000236737"/>
    </source>
</evidence>
<protein>
    <submittedName>
        <fullName evidence="2">Uncharacterized protein</fullName>
    </submittedName>
</protein>
<feature type="transmembrane region" description="Helical" evidence="1">
    <location>
        <begin position="147"/>
        <end position="177"/>
    </location>
</feature>
<dbReference type="EMBL" id="FNVP01000001">
    <property type="protein sequence ID" value="SEF52401.1"/>
    <property type="molecule type" value="Genomic_DNA"/>
</dbReference>
<feature type="transmembrane region" description="Helical" evidence="1">
    <location>
        <begin position="272"/>
        <end position="290"/>
    </location>
</feature>
<reference evidence="3" key="1">
    <citation type="submission" date="2016-10" db="EMBL/GenBank/DDBJ databases">
        <authorList>
            <person name="Varghese N."/>
            <person name="Submissions S."/>
        </authorList>
    </citation>
    <scope>NUCLEOTIDE SEQUENCE [LARGE SCALE GENOMIC DNA]</scope>
    <source>
        <strain evidence="3">CGMCC 1.9230</strain>
    </source>
</reference>
<feature type="transmembrane region" description="Helical" evidence="1">
    <location>
        <begin position="124"/>
        <end position="140"/>
    </location>
</feature>
<dbReference type="OrthoDB" id="2286267at2"/>
<feature type="transmembrane region" description="Helical" evidence="1">
    <location>
        <begin position="189"/>
        <end position="207"/>
    </location>
</feature>
<evidence type="ECO:0000256" key="1">
    <source>
        <dbReference type="SAM" id="Phobius"/>
    </source>
</evidence>
<keyword evidence="1" id="KW-0812">Transmembrane</keyword>
<dbReference type="RefSeq" id="WP_103998513.1">
    <property type="nucleotide sequence ID" value="NZ_FNVP01000001.1"/>
</dbReference>
<feature type="transmembrane region" description="Helical" evidence="1">
    <location>
        <begin position="70"/>
        <end position="88"/>
    </location>
</feature>
<feature type="transmembrane region" description="Helical" evidence="1">
    <location>
        <begin position="326"/>
        <end position="344"/>
    </location>
</feature>
<feature type="transmembrane region" description="Helical" evidence="1">
    <location>
        <begin position="302"/>
        <end position="320"/>
    </location>
</feature>
<feature type="transmembrane region" description="Helical" evidence="1">
    <location>
        <begin position="242"/>
        <end position="260"/>
    </location>
</feature>
<keyword evidence="1" id="KW-0472">Membrane</keyword>